<evidence type="ECO:0000256" key="4">
    <source>
        <dbReference type="ARBA" id="ARBA00022723"/>
    </source>
</evidence>
<evidence type="ECO:0000256" key="5">
    <source>
        <dbReference type="ARBA" id="ARBA00022842"/>
    </source>
</evidence>
<evidence type="ECO:0000256" key="6">
    <source>
        <dbReference type="ARBA" id="ARBA00022918"/>
    </source>
</evidence>
<evidence type="ECO:0000256" key="8">
    <source>
        <dbReference type="ARBA" id="ARBA00034120"/>
    </source>
</evidence>
<comment type="similarity">
    <text evidence="8">Belongs to the bacterial reverse transcriptase family.</text>
</comment>
<evidence type="ECO:0000256" key="2">
    <source>
        <dbReference type="ARBA" id="ARBA00022679"/>
    </source>
</evidence>
<dbReference type="CDD" id="cd03487">
    <property type="entry name" value="RT_Bac_retron_II"/>
    <property type="match status" value="1"/>
</dbReference>
<evidence type="ECO:0000256" key="3">
    <source>
        <dbReference type="ARBA" id="ARBA00022695"/>
    </source>
</evidence>
<dbReference type="InterPro" id="IPR051083">
    <property type="entry name" value="GrpII_Intron_Splice-Mob/Def"/>
</dbReference>
<proteinExistence type="inferred from homology"/>
<dbReference type="GO" id="GO:0046872">
    <property type="term" value="F:metal ion binding"/>
    <property type="evidence" value="ECO:0007669"/>
    <property type="project" value="UniProtKB-KW"/>
</dbReference>
<dbReference type="PANTHER" id="PTHR34047">
    <property type="entry name" value="NUCLEAR INTRON MATURASE 1, MITOCHONDRIAL-RELATED"/>
    <property type="match status" value="1"/>
</dbReference>
<evidence type="ECO:0000256" key="7">
    <source>
        <dbReference type="ARBA" id="ARBA00023118"/>
    </source>
</evidence>
<evidence type="ECO:0000313" key="11">
    <source>
        <dbReference type="EMBL" id="HFC92100.1"/>
    </source>
</evidence>
<comment type="catalytic activity">
    <reaction evidence="9">
        <text>DNA(n) + a 2'-deoxyribonucleoside 5'-triphosphate = DNA(n+1) + diphosphate</text>
        <dbReference type="Rhea" id="RHEA:22508"/>
        <dbReference type="Rhea" id="RHEA-COMP:17339"/>
        <dbReference type="Rhea" id="RHEA-COMP:17340"/>
        <dbReference type="ChEBI" id="CHEBI:33019"/>
        <dbReference type="ChEBI" id="CHEBI:61560"/>
        <dbReference type="ChEBI" id="CHEBI:173112"/>
        <dbReference type="EC" id="2.7.7.49"/>
    </reaction>
</comment>
<accession>A0A7V2SZ18</accession>
<organism evidence="11">
    <name type="scientific">Leucothrix mucor</name>
    <dbReference type="NCBI Taxonomy" id="45248"/>
    <lineage>
        <taxon>Bacteria</taxon>
        <taxon>Pseudomonadati</taxon>
        <taxon>Pseudomonadota</taxon>
        <taxon>Gammaproteobacteria</taxon>
        <taxon>Thiotrichales</taxon>
        <taxon>Thiotrichaceae</taxon>
        <taxon>Leucothrix</taxon>
    </lineage>
</organism>
<dbReference type="PRINTS" id="PR00866">
    <property type="entry name" value="RNADNAPOLMS"/>
</dbReference>
<dbReference type="GO" id="GO:0003723">
    <property type="term" value="F:RNA binding"/>
    <property type="evidence" value="ECO:0007669"/>
    <property type="project" value="InterPro"/>
</dbReference>
<dbReference type="SUPFAM" id="SSF56672">
    <property type="entry name" value="DNA/RNA polymerases"/>
    <property type="match status" value="1"/>
</dbReference>
<comment type="caution">
    <text evidence="11">The sequence shown here is derived from an EMBL/GenBank/DDBJ whole genome shotgun (WGS) entry which is preliminary data.</text>
</comment>
<dbReference type="Proteomes" id="UP000885750">
    <property type="component" value="Unassembled WGS sequence"/>
</dbReference>
<keyword evidence="3" id="KW-0548">Nucleotidyltransferase</keyword>
<dbReference type="PROSITE" id="PS50878">
    <property type="entry name" value="RT_POL"/>
    <property type="match status" value="1"/>
</dbReference>
<dbReference type="EMBL" id="DRMS01000185">
    <property type="protein sequence ID" value="HFC92100.1"/>
    <property type="molecule type" value="Genomic_DNA"/>
</dbReference>
<gene>
    <name evidence="11" type="ORF">ENJ51_04735</name>
</gene>
<dbReference type="GO" id="GO:0003964">
    <property type="term" value="F:RNA-directed DNA polymerase activity"/>
    <property type="evidence" value="ECO:0007669"/>
    <property type="project" value="UniProtKB-KW"/>
</dbReference>
<dbReference type="AlphaFoldDB" id="A0A7V2SZ18"/>
<keyword evidence="4" id="KW-0479">Metal-binding</keyword>
<feature type="domain" description="Reverse transcriptase" evidence="10">
    <location>
        <begin position="1"/>
        <end position="109"/>
    </location>
</feature>
<dbReference type="InterPro" id="IPR000477">
    <property type="entry name" value="RT_dom"/>
</dbReference>
<feature type="non-terminal residue" evidence="11">
    <location>
        <position position="1"/>
    </location>
</feature>
<dbReference type="InterPro" id="IPR043502">
    <property type="entry name" value="DNA/RNA_pol_sf"/>
</dbReference>
<keyword evidence="7" id="KW-0051">Antiviral defense</keyword>
<evidence type="ECO:0000256" key="1">
    <source>
        <dbReference type="ARBA" id="ARBA00012493"/>
    </source>
</evidence>
<keyword evidence="2" id="KW-0808">Transferase</keyword>
<keyword evidence="6 11" id="KW-0695">RNA-directed DNA polymerase</keyword>
<dbReference type="Pfam" id="PF00078">
    <property type="entry name" value="RVT_1"/>
    <property type="match status" value="1"/>
</dbReference>
<reference evidence="11" key="1">
    <citation type="journal article" date="2020" name="mSystems">
        <title>Genome- and Community-Level Interaction Insights into Carbon Utilization and Element Cycling Functions of Hydrothermarchaeota in Hydrothermal Sediment.</title>
        <authorList>
            <person name="Zhou Z."/>
            <person name="Liu Y."/>
            <person name="Xu W."/>
            <person name="Pan J."/>
            <person name="Luo Z.H."/>
            <person name="Li M."/>
        </authorList>
    </citation>
    <scope>NUCLEOTIDE SEQUENCE [LARGE SCALE GENOMIC DNA]</scope>
    <source>
        <strain evidence="11">HyVt-493</strain>
    </source>
</reference>
<sequence>TQTVEMDAQRYYIHSKQRYLPQGAPTSPMISNIICRRLDARLQGLATKYGFIYTRYADDLTFSSQQTDKIQALLNWVKVTVKEEGFVLHPDKTRIMHQGARQEVTGIVVNQSLSVNRKLLKQFRALLFQLKKDGYAGKEWGKGGSLLPTIKGFAHYVKMVNPQKGEHFLAQIAEIIALHGYPSDKEKPARSHKKFRKASAMGQLPLASQHVAQPPSPPDIDKIIHHHDVLDQVREELGLSKRDLHKESKTDKQQATINIDTPDAGVLGFIKSLFGGKS</sequence>
<name>A0A7V2SZ18_LEUMU</name>
<dbReference type="GO" id="GO:0051607">
    <property type="term" value="P:defense response to virus"/>
    <property type="evidence" value="ECO:0007669"/>
    <property type="project" value="UniProtKB-KW"/>
</dbReference>
<protein>
    <recommendedName>
        <fullName evidence="1">RNA-directed DNA polymerase</fullName>
        <ecNumber evidence="1">2.7.7.49</ecNumber>
    </recommendedName>
</protein>
<keyword evidence="5" id="KW-0460">Magnesium</keyword>
<evidence type="ECO:0000259" key="10">
    <source>
        <dbReference type="PROSITE" id="PS50878"/>
    </source>
</evidence>
<dbReference type="EC" id="2.7.7.49" evidence="1"/>
<dbReference type="InterPro" id="IPR000123">
    <property type="entry name" value="Reverse_transcriptase_msDNA"/>
</dbReference>
<evidence type="ECO:0000256" key="9">
    <source>
        <dbReference type="ARBA" id="ARBA00048173"/>
    </source>
</evidence>